<dbReference type="GO" id="GO:0006083">
    <property type="term" value="P:acetate metabolic process"/>
    <property type="evidence" value="ECO:0007669"/>
    <property type="project" value="TreeGrafter"/>
</dbReference>
<organism evidence="11 12">
    <name type="scientific">Neobacillus notoginsengisoli</name>
    <dbReference type="NCBI Taxonomy" id="1578198"/>
    <lineage>
        <taxon>Bacteria</taxon>
        <taxon>Bacillati</taxon>
        <taxon>Bacillota</taxon>
        <taxon>Bacilli</taxon>
        <taxon>Bacillales</taxon>
        <taxon>Bacillaceae</taxon>
        <taxon>Neobacillus</taxon>
    </lineage>
</organism>
<evidence type="ECO:0000256" key="8">
    <source>
        <dbReference type="ARBA" id="ARBA00048596"/>
    </source>
</evidence>
<evidence type="ECO:0000256" key="5">
    <source>
        <dbReference type="ARBA" id="ARBA00022741"/>
    </source>
</evidence>
<keyword evidence="12" id="KW-1185">Reference proteome</keyword>
<evidence type="ECO:0000313" key="12">
    <source>
        <dbReference type="Proteomes" id="UP000284416"/>
    </source>
</evidence>
<keyword evidence="7 9" id="KW-0067">ATP-binding</keyword>
<evidence type="ECO:0000256" key="9">
    <source>
        <dbReference type="HAMAP-Rule" id="MF_00542"/>
    </source>
</evidence>
<dbReference type="PRINTS" id="PR00471">
    <property type="entry name" value="ACETATEKNASE"/>
</dbReference>
<comment type="caution">
    <text evidence="11">The sequence shown here is derived from an EMBL/GenBank/DDBJ whole genome shotgun (WGS) entry which is preliminary data.</text>
</comment>
<dbReference type="PROSITE" id="PS01075">
    <property type="entry name" value="ACETATE_KINASE_1"/>
    <property type="match status" value="1"/>
</dbReference>
<keyword evidence="6 9" id="KW-0418">Kinase</keyword>
<dbReference type="InterPro" id="IPR043129">
    <property type="entry name" value="ATPase_NBD"/>
</dbReference>
<reference evidence="11 12" key="1">
    <citation type="journal article" date="2017" name="Int. J. Syst. Evol. Microbiol.">
        <title>Bacillus notoginsengisoli sp. nov., a novel bacterium isolated from the rhizosphere of Panax notoginseng.</title>
        <authorList>
            <person name="Zhang M.Y."/>
            <person name="Cheng J."/>
            <person name="Cai Y."/>
            <person name="Zhang T.Y."/>
            <person name="Wu Y.Y."/>
            <person name="Manikprabhu D."/>
            <person name="Li W.J."/>
            <person name="Zhang Y.X."/>
        </authorList>
    </citation>
    <scope>NUCLEOTIDE SEQUENCE [LARGE SCALE GENOMIC DNA]</scope>
    <source>
        <strain evidence="11 12">JCM 30743</strain>
    </source>
</reference>
<dbReference type="GO" id="GO:0008776">
    <property type="term" value="F:acetate kinase activity"/>
    <property type="evidence" value="ECO:0007669"/>
    <property type="project" value="TreeGrafter"/>
</dbReference>
<dbReference type="GO" id="GO:0005524">
    <property type="term" value="F:ATP binding"/>
    <property type="evidence" value="ECO:0007669"/>
    <property type="project" value="UniProtKB-KW"/>
</dbReference>
<dbReference type="GO" id="GO:0047761">
    <property type="term" value="F:butyrate kinase activity"/>
    <property type="evidence" value="ECO:0007669"/>
    <property type="project" value="UniProtKB-UniRule"/>
</dbReference>
<evidence type="ECO:0000256" key="2">
    <source>
        <dbReference type="ARBA" id="ARBA00008748"/>
    </source>
</evidence>
<sequence length="414" mass="45444">MRTERWPALSLGQKCHSSSIRVPIRPRQSLHRLHSRLSRHRTRQFRYKGVTTVSKCILAINPGSTSTKLAIYEDMKLLFAKTIRHGEEDLNRFRRLADQIPFRLQAVKTFMEENGFDSASLSGVAGRGGLLKPLQSGTYEVCEAMLEDARTGVFGEHASNLGSILAFEIASEVGIPAFIVDPVGVDEFIPEARLSGFAGIKRKSQLHALNMKAVSRKIASEIGRPLDELNFVVVHLGAGISVAAQKRGKLIDVNNADNEGPFSPERAGTLPLKQLISLCYSGKYTEKELIHLVTRRGGVCSYLGTKSVMDAEERALAGDAEAELVLRAMVHQIAKEIGAMATVLDGEVDGVILTGGLAHSDYIIVRIKKRVEFLGNVYVFPGEEELEALAAGALRVLNGEELVLRYSGQREEVR</sequence>
<dbReference type="Pfam" id="PF00871">
    <property type="entry name" value="Acetate_kinase"/>
    <property type="match status" value="1"/>
</dbReference>
<evidence type="ECO:0000256" key="1">
    <source>
        <dbReference type="ARBA" id="ARBA00004496"/>
    </source>
</evidence>
<dbReference type="CDD" id="cd24011">
    <property type="entry name" value="ASKHA_NBD_BK"/>
    <property type="match status" value="1"/>
</dbReference>
<name>A0A417YVS7_9BACI</name>
<evidence type="ECO:0000256" key="4">
    <source>
        <dbReference type="ARBA" id="ARBA00022679"/>
    </source>
</evidence>
<evidence type="ECO:0000256" key="6">
    <source>
        <dbReference type="ARBA" id="ARBA00022777"/>
    </source>
</evidence>
<dbReference type="EMBL" id="QWEG01000004">
    <property type="protein sequence ID" value="RHW41465.1"/>
    <property type="molecule type" value="Genomic_DNA"/>
</dbReference>
<protein>
    <recommendedName>
        <fullName evidence="9">Probable butyrate kinase</fullName>
        <shortName evidence="9">BK</shortName>
        <ecNumber evidence="9">2.7.2.7</ecNumber>
    </recommendedName>
    <alternativeName>
        <fullName evidence="9">Branched-chain carboxylic acid kinase</fullName>
    </alternativeName>
</protein>
<keyword evidence="4 9" id="KW-0808">Transferase</keyword>
<dbReference type="OrthoDB" id="9771859at2"/>
<accession>A0A417YVS7</accession>
<keyword evidence="3 9" id="KW-0963">Cytoplasm</keyword>
<evidence type="ECO:0000256" key="7">
    <source>
        <dbReference type="ARBA" id="ARBA00022840"/>
    </source>
</evidence>
<dbReference type="HAMAP" id="MF_00542">
    <property type="entry name" value="Butyrate_kinase"/>
    <property type="match status" value="1"/>
</dbReference>
<dbReference type="InterPro" id="IPR023865">
    <property type="entry name" value="Aliphatic_acid_kinase_CS"/>
</dbReference>
<comment type="catalytic activity">
    <reaction evidence="8 9">
        <text>butanoate + ATP = butanoyl phosphate + ADP</text>
        <dbReference type="Rhea" id="RHEA:13585"/>
        <dbReference type="ChEBI" id="CHEBI:17968"/>
        <dbReference type="ChEBI" id="CHEBI:30616"/>
        <dbReference type="ChEBI" id="CHEBI:58079"/>
        <dbReference type="ChEBI" id="CHEBI:456216"/>
        <dbReference type="EC" id="2.7.2.7"/>
    </reaction>
</comment>
<dbReference type="Gene3D" id="3.30.420.40">
    <property type="match status" value="2"/>
</dbReference>
<dbReference type="InterPro" id="IPR011245">
    <property type="entry name" value="Butyrate_kin"/>
</dbReference>
<dbReference type="PROSITE" id="PS01076">
    <property type="entry name" value="ACETATE_KINASE_2"/>
    <property type="match status" value="1"/>
</dbReference>
<dbReference type="SUPFAM" id="SSF53067">
    <property type="entry name" value="Actin-like ATPase domain"/>
    <property type="match status" value="2"/>
</dbReference>
<gene>
    <name evidence="9 11" type="primary">buk</name>
    <name evidence="11" type="ORF">D1B31_06980</name>
</gene>
<proteinExistence type="inferred from homology"/>
<dbReference type="EC" id="2.7.2.7" evidence="9"/>
<dbReference type="InterPro" id="IPR000890">
    <property type="entry name" value="Aliphatic_acid_kin_short-chain"/>
</dbReference>
<dbReference type="GO" id="GO:0005737">
    <property type="term" value="C:cytoplasm"/>
    <property type="evidence" value="ECO:0007669"/>
    <property type="project" value="UniProtKB-SubCell"/>
</dbReference>
<dbReference type="PANTHER" id="PTHR21060">
    <property type="entry name" value="ACETATE KINASE"/>
    <property type="match status" value="1"/>
</dbReference>
<evidence type="ECO:0000313" key="11">
    <source>
        <dbReference type="EMBL" id="RHW41465.1"/>
    </source>
</evidence>
<keyword evidence="5 9" id="KW-0547">Nucleotide-binding</keyword>
<evidence type="ECO:0000256" key="10">
    <source>
        <dbReference type="RuleBase" id="RU003835"/>
    </source>
</evidence>
<dbReference type="NCBIfam" id="NF002834">
    <property type="entry name" value="PRK03011.1-5"/>
    <property type="match status" value="1"/>
</dbReference>
<dbReference type="Proteomes" id="UP000284416">
    <property type="component" value="Unassembled WGS sequence"/>
</dbReference>
<evidence type="ECO:0000256" key="3">
    <source>
        <dbReference type="ARBA" id="ARBA00022490"/>
    </source>
</evidence>
<comment type="subcellular location">
    <subcellularLocation>
        <location evidence="1 9">Cytoplasm</location>
    </subcellularLocation>
</comment>
<dbReference type="PANTHER" id="PTHR21060:SF3">
    <property type="entry name" value="BUTYRATE KINASE 2-RELATED"/>
    <property type="match status" value="1"/>
</dbReference>
<dbReference type="AlphaFoldDB" id="A0A417YVS7"/>
<comment type="similarity">
    <text evidence="2 9 10">Belongs to the acetokinase family.</text>
</comment>
<dbReference type="NCBIfam" id="TIGR02707">
    <property type="entry name" value="butyr_kinase"/>
    <property type="match status" value="1"/>
</dbReference>